<dbReference type="EMBL" id="JAIWYP010000012">
    <property type="protein sequence ID" value="KAH3730756.1"/>
    <property type="molecule type" value="Genomic_DNA"/>
</dbReference>
<name>A0A9D4CTV5_DREPO</name>
<reference evidence="14" key="1">
    <citation type="journal article" date="2019" name="bioRxiv">
        <title>The Genome of the Zebra Mussel, Dreissena polymorpha: A Resource for Invasive Species Research.</title>
        <authorList>
            <person name="McCartney M.A."/>
            <person name="Auch B."/>
            <person name="Kono T."/>
            <person name="Mallez S."/>
            <person name="Zhang Y."/>
            <person name="Obille A."/>
            <person name="Becker A."/>
            <person name="Abrahante J.E."/>
            <person name="Garbe J."/>
            <person name="Badalamenti J.P."/>
            <person name="Herman A."/>
            <person name="Mangelson H."/>
            <person name="Liachko I."/>
            <person name="Sullivan S."/>
            <person name="Sone E.D."/>
            <person name="Koren S."/>
            <person name="Silverstein K.A.T."/>
            <person name="Beckman K.B."/>
            <person name="Gohl D.M."/>
        </authorList>
    </citation>
    <scope>NUCLEOTIDE SEQUENCE</scope>
    <source>
        <strain evidence="14">Duluth1</strain>
        <tissue evidence="14">Whole animal</tissue>
    </source>
</reference>
<accession>A0A9D4CTV5</accession>
<evidence type="ECO:0000256" key="8">
    <source>
        <dbReference type="ARBA" id="ARBA00039903"/>
    </source>
</evidence>
<comment type="catalytic activity">
    <reaction evidence="11">
        <text>(S)-methylmalonyl-CoA + H(+) = propanoyl-CoA + CO2</text>
        <dbReference type="Rhea" id="RHEA:61340"/>
        <dbReference type="ChEBI" id="CHEBI:15378"/>
        <dbReference type="ChEBI" id="CHEBI:16526"/>
        <dbReference type="ChEBI" id="CHEBI:57327"/>
        <dbReference type="ChEBI" id="CHEBI:57392"/>
        <dbReference type="EC" id="4.1.1.94"/>
    </reaction>
    <physiologicalReaction direction="left-to-right" evidence="11">
        <dbReference type="Rhea" id="RHEA:61341"/>
    </physiologicalReaction>
</comment>
<evidence type="ECO:0000256" key="13">
    <source>
        <dbReference type="RuleBase" id="RU003707"/>
    </source>
</evidence>
<evidence type="ECO:0000256" key="1">
    <source>
        <dbReference type="ARBA" id="ARBA00004514"/>
    </source>
</evidence>
<dbReference type="GO" id="GO:0005829">
    <property type="term" value="C:cytosol"/>
    <property type="evidence" value="ECO:0007669"/>
    <property type="project" value="UniProtKB-SubCell"/>
</dbReference>
<dbReference type="EC" id="4.1.1.94" evidence="7"/>
<gene>
    <name evidence="14" type="ORF">DPMN_056751</name>
</gene>
<dbReference type="InterPro" id="IPR001753">
    <property type="entry name" value="Enoyl-CoA_hydra/iso"/>
</dbReference>
<evidence type="ECO:0000256" key="7">
    <source>
        <dbReference type="ARBA" id="ARBA00038883"/>
    </source>
</evidence>
<evidence type="ECO:0000313" key="14">
    <source>
        <dbReference type="EMBL" id="KAH3730756.1"/>
    </source>
</evidence>
<keyword evidence="3" id="KW-0963">Cytoplasm</keyword>
<evidence type="ECO:0000256" key="2">
    <source>
        <dbReference type="ARBA" id="ARBA00005254"/>
    </source>
</evidence>
<dbReference type="Pfam" id="PF00378">
    <property type="entry name" value="ECH_1"/>
    <property type="match status" value="1"/>
</dbReference>
<evidence type="ECO:0000256" key="6">
    <source>
        <dbReference type="ARBA" id="ARBA00036541"/>
    </source>
</evidence>
<dbReference type="Gene3D" id="3.90.226.10">
    <property type="entry name" value="2-enoyl-CoA Hydratase, Chain A, domain 1"/>
    <property type="match status" value="1"/>
</dbReference>
<dbReference type="Proteomes" id="UP000828390">
    <property type="component" value="Unassembled WGS sequence"/>
</dbReference>
<organism evidence="14 15">
    <name type="scientific">Dreissena polymorpha</name>
    <name type="common">Zebra mussel</name>
    <name type="synonym">Mytilus polymorpha</name>
    <dbReference type="NCBI Taxonomy" id="45954"/>
    <lineage>
        <taxon>Eukaryota</taxon>
        <taxon>Metazoa</taxon>
        <taxon>Spiralia</taxon>
        <taxon>Lophotrochozoa</taxon>
        <taxon>Mollusca</taxon>
        <taxon>Bivalvia</taxon>
        <taxon>Autobranchia</taxon>
        <taxon>Heteroconchia</taxon>
        <taxon>Euheterodonta</taxon>
        <taxon>Imparidentia</taxon>
        <taxon>Neoheterodontei</taxon>
        <taxon>Myida</taxon>
        <taxon>Dreissenoidea</taxon>
        <taxon>Dreissenidae</taxon>
        <taxon>Dreissena</taxon>
    </lineage>
</organism>
<evidence type="ECO:0000256" key="9">
    <source>
        <dbReference type="ARBA" id="ARBA00042052"/>
    </source>
</evidence>
<sequence>MMADLHECVSELERWATGRAVVLTGSGNTFCSGGELQTVQKILHKGGDMCKLMQFTTSRLYSLPLISVAAVNGHALGGGAELTTACDFRVMTTKAKIGFVQARMNVSTGWGGGTRLIGLLGRTNALLLLSSGQVLNADQAKALGFVNEVFDTEDIASEARKWINKTLVGDFTVTRNIKQMVLEGANMEDLAYTRERELFTKLWGSELHLKALNANMKHK</sequence>
<protein>
    <recommendedName>
        <fullName evidence="8">Ethylmalonyl-CoA decarboxylase</fullName>
        <ecNumber evidence="7">4.1.1.94</ecNumber>
    </recommendedName>
    <alternativeName>
        <fullName evidence="10">Enoyl-CoA hydratase domain-containing protein 1</fullName>
    </alternativeName>
    <alternativeName>
        <fullName evidence="9">Methylmalonyl-CoA decarboxylase</fullName>
    </alternativeName>
</protein>
<evidence type="ECO:0000313" key="15">
    <source>
        <dbReference type="Proteomes" id="UP000828390"/>
    </source>
</evidence>
<evidence type="ECO:0000256" key="10">
    <source>
        <dbReference type="ARBA" id="ARBA00042182"/>
    </source>
</evidence>
<evidence type="ECO:0000256" key="5">
    <source>
        <dbReference type="ARBA" id="ARBA00036343"/>
    </source>
</evidence>
<proteinExistence type="inferred from homology"/>
<dbReference type="InterPro" id="IPR029045">
    <property type="entry name" value="ClpP/crotonase-like_dom_sf"/>
</dbReference>
<dbReference type="PANTHER" id="PTHR11941">
    <property type="entry name" value="ENOYL-COA HYDRATASE-RELATED"/>
    <property type="match status" value="1"/>
</dbReference>
<dbReference type="AlphaFoldDB" id="A0A9D4CTV5"/>
<comment type="catalytic activity">
    <reaction evidence="5">
        <text>(2S)-ethylmalonyl-CoA + H(+) = butanoyl-CoA + CO2</text>
        <dbReference type="Rhea" id="RHEA:32131"/>
        <dbReference type="ChEBI" id="CHEBI:15378"/>
        <dbReference type="ChEBI" id="CHEBI:16526"/>
        <dbReference type="ChEBI" id="CHEBI:57371"/>
        <dbReference type="ChEBI" id="CHEBI:60909"/>
        <dbReference type="EC" id="4.1.1.94"/>
    </reaction>
    <physiologicalReaction direction="left-to-right" evidence="5">
        <dbReference type="Rhea" id="RHEA:32132"/>
    </physiologicalReaction>
</comment>
<keyword evidence="15" id="KW-1185">Reference proteome</keyword>
<keyword evidence="4" id="KW-0456">Lyase</keyword>
<comment type="subcellular location">
    <subcellularLocation>
        <location evidence="1">Cytoplasm</location>
        <location evidence="1">Cytosol</location>
    </subcellularLocation>
</comment>
<dbReference type="CDD" id="cd06558">
    <property type="entry name" value="crotonase-like"/>
    <property type="match status" value="1"/>
</dbReference>
<dbReference type="GO" id="GO:0004492">
    <property type="term" value="F:methyl/ethyl malonyl-CoA decarboxylase activity"/>
    <property type="evidence" value="ECO:0007669"/>
    <property type="project" value="UniProtKB-EC"/>
</dbReference>
<evidence type="ECO:0000256" key="12">
    <source>
        <dbReference type="ARBA" id="ARBA00056546"/>
    </source>
</evidence>
<evidence type="ECO:0000256" key="11">
    <source>
        <dbReference type="ARBA" id="ARBA00047446"/>
    </source>
</evidence>
<dbReference type="PROSITE" id="PS00166">
    <property type="entry name" value="ENOYL_COA_HYDRATASE"/>
    <property type="match status" value="1"/>
</dbReference>
<comment type="similarity">
    <text evidence="2 13">Belongs to the enoyl-CoA hydratase/isomerase family.</text>
</comment>
<dbReference type="SUPFAM" id="SSF52096">
    <property type="entry name" value="ClpP/crotonase"/>
    <property type="match status" value="1"/>
</dbReference>
<evidence type="ECO:0000256" key="4">
    <source>
        <dbReference type="ARBA" id="ARBA00023239"/>
    </source>
</evidence>
<evidence type="ECO:0000256" key="3">
    <source>
        <dbReference type="ARBA" id="ARBA00022490"/>
    </source>
</evidence>
<comment type="catalytic activity">
    <reaction evidence="6">
        <text>(2R)-ethylmalonyl-CoA + H(+) = butanoyl-CoA + CO2</text>
        <dbReference type="Rhea" id="RHEA:59540"/>
        <dbReference type="ChEBI" id="CHEBI:15378"/>
        <dbReference type="ChEBI" id="CHEBI:16526"/>
        <dbReference type="ChEBI" id="CHEBI:57371"/>
        <dbReference type="ChEBI" id="CHEBI:85316"/>
        <dbReference type="EC" id="4.1.1.94"/>
    </reaction>
    <physiologicalReaction direction="left-to-right" evidence="6">
        <dbReference type="Rhea" id="RHEA:59541"/>
    </physiologicalReaction>
</comment>
<dbReference type="InterPro" id="IPR018376">
    <property type="entry name" value="Enoyl-CoA_hyd/isom_CS"/>
</dbReference>
<dbReference type="OrthoDB" id="448450at2759"/>
<comment type="function">
    <text evidence="12">Decarboxylates ethylmalonyl-CoA, a potentially toxic metabolite, to form butyryl-CoA, suggesting it might be involved in metabolite proofreading. Acts preferentially on (S)-ethylmalonyl-CoA but also has some activity on the (R)-isomer. Also has methylmalonyl-CoA decarboxylase activity at lower level.</text>
</comment>
<reference evidence="14" key="2">
    <citation type="submission" date="2020-11" db="EMBL/GenBank/DDBJ databases">
        <authorList>
            <person name="McCartney M.A."/>
            <person name="Auch B."/>
            <person name="Kono T."/>
            <person name="Mallez S."/>
            <person name="Becker A."/>
            <person name="Gohl D.M."/>
            <person name="Silverstein K.A.T."/>
            <person name="Koren S."/>
            <person name="Bechman K.B."/>
            <person name="Herman A."/>
            <person name="Abrahante J.E."/>
            <person name="Garbe J."/>
        </authorList>
    </citation>
    <scope>NUCLEOTIDE SEQUENCE</scope>
    <source>
        <strain evidence="14">Duluth1</strain>
        <tissue evidence="14">Whole animal</tissue>
    </source>
</reference>
<dbReference type="PANTHER" id="PTHR11941:SF27">
    <property type="entry name" value="ETHYLMALONYL-COA DECARBOXYLASE"/>
    <property type="match status" value="1"/>
</dbReference>
<comment type="caution">
    <text evidence="14">The sequence shown here is derived from an EMBL/GenBank/DDBJ whole genome shotgun (WGS) entry which is preliminary data.</text>
</comment>
<dbReference type="GO" id="GO:0006635">
    <property type="term" value="P:fatty acid beta-oxidation"/>
    <property type="evidence" value="ECO:0007669"/>
    <property type="project" value="TreeGrafter"/>
</dbReference>